<keyword evidence="5" id="KW-0472">Membrane</keyword>
<evidence type="ECO:0000313" key="7">
    <source>
        <dbReference type="EMBL" id="MET6999977.1"/>
    </source>
</evidence>
<keyword evidence="5" id="KW-0812">Transmembrane</keyword>
<dbReference type="Gene3D" id="1.25.40.10">
    <property type="entry name" value="Tetratricopeptide repeat domain"/>
    <property type="match status" value="2"/>
</dbReference>
<evidence type="ECO:0000256" key="3">
    <source>
        <dbReference type="ARBA" id="ARBA00023012"/>
    </source>
</evidence>
<comment type="caution">
    <text evidence="7">The sequence shown here is derived from an EMBL/GenBank/DDBJ whole genome shotgun (WGS) entry which is preliminary data.</text>
</comment>
<evidence type="ECO:0000256" key="2">
    <source>
        <dbReference type="ARBA" id="ARBA00022777"/>
    </source>
</evidence>
<evidence type="ECO:0000256" key="5">
    <source>
        <dbReference type="SAM" id="Phobius"/>
    </source>
</evidence>
<dbReference type="Pfam" id="PF02518">
    <property type="entry name" value="HATPase_c"/>
    <property type="match status" value="1"/>
</dbReference>
<dbReference type="InterPro" id="IPR005467">
    <property type="entry name" value="His_kinase_dom"/>
</dbReference>
<feature type="transmembrane region" description="Helical" evidence="5">
    <location>
        <begin position="414"/>
        <end position="436"/>
    </location>
</feature>
<proteinExistence type="predicted"/>
<keyword evidence="4" id="KW-0802">TPR repeat</keyword>
<dbReference type="SMART" id="SM00387">
    <property type="entry name" value="HATPase_c"/>
    <property type="match status" value="1"/>
</dbReference>
<protein>
    <submittedName>
        <fullName evidence="7">Sensor histidine kinase</fullName>
    </submittedName>
</protein>
<evidence type="ECO:0000256" key="4">
    <source>
        <dbReference type="PROSITE-ProRule" id="PRU00339"/>
    </source>
</evidence>
<dbReference type="Proteomes" id="UP001549749">
    <property type="component" value="Unassembled WGS sequence"/>
</dbReference>
<dbReference type="SUPFAM" id="SSF55874">
    <property type="entry name" value="ATPase domain of HSP90 chaperone/DNA topoisomerase II/histidine kinase"/>
    <property type="match status" value="1"/>
</dbReference>
<accession>A0ABV2TAC1</accession>
<evidence type="ECO:0000256" key="1">
    <source>
        <dbReference type="ARBA" id="ARBA00022679"/>
    </source>
</evidence>
<keyword evidence="2 7" id="KW-0418">Kinase</keyword>
<dbReference type="InterPro" id="IPR050482">
    <property type="entry name" value="Sensor_HK_TwoCompSys"/>
</dbReference>
<dbReference type="InterPro" id="IPR036890">
    <property type="entry name" value="HATPase_C_sf"/>
</dbReference>
<dbReference type="EMBL" id="JBEXAC010000002">
    <property type="protein sequence ID" value="MET6999977.1"/>
    <property type="molecule type" value="Genomic_DNA"/>
</dbReference>
<keyword evidence="3" id="KW-0902">Two-component regulatory system</keyword>
<dbReference type="PROSITE" id="PS50109">
    <property type="entry name" value="HIS_KIN"/>
    <property type="match status" value="1"/>
</dbReference>
<dbReference type="Pfam" id="PF13424">
    <property type="entry name" value="TPR_12"/>
    <property type="match status" value="1"/>
</dbReference>
<keyword evidence="1" id="KW-0808">Transferase</keyword>
<dbReference type="Gene3D" id="3.30.565.10">
    <property type="entry name" value="Histidine kinase-like ATPase, C-terminal domain"/>
    <property type="match status" value="1"/>
</dbReference>
<dbReference type="SMART" id="SM00028">
    <property type="entry name" value="TPR"/>
    <property type="match status" value="5"/>
</dbReference>
<gene>
    <name evidence="7" type="ORF">ABR189_21490</name>
</gene>
<dbReference type="PANTHER" id="PTHR24421">
    <property type="entry name" value="NITRATE/NITRITE SENSOR PROTEIN NARX-RELATED"/>
    <property type="match status" value="1"/>
</dbReference>
<evidence type="ECO:0000259" key="6">
    <source>
        <dbReference type="PROSITE" id="PS50109"/>
    </source>
</evidence>
<dbReference type="InterPro" id="IPR011990">
    <property type="entry name" value="TPR-like_helical_dom_sf"/>
</dbReference>
<sequence length="675" mass="76094">MAASHLPGAMIDDMYKGILTTLCLLVGCCFLAAGKTAADKDSLYRVIQQTPADTGTVEAMLLYGETLFHENPDAAAKLYNEALTLSKKLRYHRGVALFTIYFIDILNRRGQYAEALAMLEQADIIFRQLKDTSSIVCIYNNIGNEHQYLGNYSAAATAYLTGLTLAEKSGIKKYEVKMYNNLAAVFISLEDYPKVIKYATKGYKLATQRQEVSGMASTLVNLAAALSKTGRYDDAIDYYQQVITLGRQLGDSSYVLDGTINSGSLYFEQQKNDKAMQAFSQALAIASAYHYPEYLQYIYMGFAEGLYKNKQYQLADEYITKAIQVSESLQAKDEQRQSYLNAANIKEALLQPAMALQYRKKYEALNDSLLSDNTRKHVQQLEIQFQTEKKDKELTEKKLLLTQKDLLLQQKNSWLIAFLLGITLLVITVFIIWMKFQHRQRLHEQKLQVLEKEKTVHLLEAIMHGEEKERTRLSKDLHDGVGGLLSAVKMHFSALKHDHPSLQESQPFTHALALLDDAIGDVRKTAHNLMPEMLSRLGLKEALQLYCRNISHSRELQITFHTSGTLHRYKSNFELSVYRIIQELVNNIVKHAHATEALVQLSQHNHLLAITVEDNGIGFNQQAMQQNGMGLKSLQSRIKALNGNIEIDAASGQGTTAYIEFDVSVLKQETQLAAV</sequence>
<name>A0ABV2TAC1_9BACT</name>
<dbReference type="InterPro" id="IPR003594">
    <property type="entry name" value="HATPase_dom"/>
</dbReference>
<dbReference type="Pfam" id="PF07730">
    <property type="entry name" value="HisKA_3"/>
    <property type="match status" value="1"/>
</dbReference>
<reference evidence="7 8" key="1">
    <citation type="submission" date="2024-06" db="EMBL/GenBank/DDBJ databases">
        <title>Chitinophaga defluvii sp. nov., isolated from municipal sewage.</title>
        <authorList>
            <person name="Zhang L."/>
        </authorList>
    </citation>
    <scope>NUCLEOTIDE SEQUENCE [LARGE SCALE GENOMIC DNA]</scope>
    <source>
        <strain evidence="7 8">H8</strain>
    </source>
</reference>
<dbReference type="SUPFAM" id="SSF48452">
    <property type="entry name" value="TPR-like"/>
    <property type="match status" value="2"/>
</dbReference>
<dbReference type="Pfam" id="PF13181">
    <property type="entry name" value="TPR_8"/>
    <property type="match status" value="1"/>
</dbReference>
<feature type="repeat" description="TPR" evidence="4">
    <location>
        <begin position="216"/>
        <end position="249"/>
    </location>
</feature>
<keyword evidence="8" id="KW-1185">Reference proteome</keyword>
<feature type="domain" description="Histidine kinase" evidence="6">
    <location>
        <begin position="577"/>
        <end position="665"/>
    </location>
</feature>
<keyword evidence="5" id="KW-1133">Transmembrane helix</keyword>
<dbReference type="Gene3D" id="1.20.5.1930">
    <property type="match status" value="1"/>
</dbReference>
<organism evidence="7 8">
    <name type="scientific">Chitinophaga defluvii</name>
    <dbReference type="NCBI Taxonomy" id="3163343"/>
    <lineage>
        <taxon>Bacteria</taxon>
        <taxon>Pseudomonadati</taxon>
        <taxon>Bacteroidota</taxon>
        <taxon>Chitinophagia</taxon>
        <taxon>Chitinophagales</taxon>
        <taxon>Chitinophagaceae</taxon>
        <taxon>Chitinophaga</taxon>
    </lineage>
</organism>
<evidence type="ECO:0000313" key="8">
    <source>
        <dbReference type="Proteomes" id="UP001549749"/>
    </source>
</evidence>
<dbReference type="InterPro" id="IPR019734">
    <property type="entry name" value="TPR_rpt"/>
</dbReference>
<dbReference type="CDD" id="cd16917">
    <property type="entry name" value="HATPase_UhpB-NarQ-NarX-like"/>
    <property type="match status" value="1"/>
</dbReference>
<dbReference type="GO" id="GO:0016301">
    <property type="term" value="F:kinase activity"/>
    <property type="evidence" value="ECO:0007669"/>
    <property type="project" value="UniProtKB-KW"/>
</dbReference>
<dbReference type="InterPro" id="IPR011712">
    <property type="entry name" value="Sig_transdc_His_kin_sub3_dim/P"/>
</dbReference>
<dbReference type="PROSITE" id="PS50005">
    <property type="entry name" value="TPR"/>
    <property type="match status" value="1"/>
</dbReference>
<dbReference type="RefSeq" id="WP_354662538.1">
    <property type="nucleotide sequence ID" value="NZ_JBEXAC010000002.1"/>
</dbReference>